<dbReference type="Pfam" id="PF03640">
    <property type="entry name" value="Lipoprotein_15"/>
    <property type="match status" value="1"/>
</dbReference>
<keyword evidence="2" id="KW-0732">Signal</keyword>
<dbReference type="AlphaFoldDB" id="A0A829YAH1"/>
<sequence length="443" mass="48892">MRLTVGVTGILLALGMSSASAAESSAREAYDKVPMPPGFKVISTELEGPVFADSRGRTLYKWPIASLRNGYAGDPKDKSVCEDKVTTKTGGFMSPYPGGLDLPDLDKRKSCVALWPPVVADAKAKPVGDWTIVKRSDGTLQWAYDHQPLYTSHLDQSPGDTLGGTTLFRRGGDTPAERTPVGPPTALPPGFRVEGTLNGRLLVNDKRYSVYVSDQDGPNKSNCTTDVCLQRWLPVLAPETAQPQGEWSVVQRSPGVRQWAFRKQPLYTYSRDTRMMSYDGSDEPGWHNVFAQGGPKHPRSFTVQNTTYGDVLAERNGKTVYFYTCGDDSSDQLSCDTLDSPQQYRMAICGGGDWARCHQLWHFVPAAAGEKSDSRIWSIISVDPTTDRQVSAGQAGSVRVWAFRGRPVYTYSGDKEPGEFRGHSMGEWQGRRNGFRAFWLRVI</sequence>
<gene>
    <name evidence="3" type="ORF">GCM10011487_21800</name>
</gene>
<evidence type="ECO:0000313" key="4">
    <source>
        <dbReference type="Proteomes" id="UP000445000"/>
    </source>
</evidence>
<organism evidence="3 4">
    <name type="scientific">Steroidobacter agaridevorans</name>
    <dbReference type="NCBI Taxonomy" id="2695856"/>
    <lineage>
        <taxon>Bacteria</taxon>
        <taxon>Pseudomonadati</taxon>
        <taxon>Pseudomonadota</taxon>
        <taxon>Gammaproteobacteria</taxon>
        <taxon>Steroidobacterales</taxon>
        <taxon>Steroidobacteraceae</taxon>
        <taxon>Steroidobacter</taxon>
    </lineage>
</organism>
<dbReference type="RefSeq" id="WP_202626708.1">
    <property type="nucleotide sequence ID" value="NZ_BLJN01000002.1"/>
</dbReference>
<accession>A0A829YAH1</accession>
<dbReference type="PANTHER" id="PTHR39335">
    <property type="entry name" value="BLL4220 PROTEIN"/>
    <property type="match status" value="1"/>
</dbReference>
<proteinExistence type="predicted"/>
<keyword evidence="4" id="KW-1185">Reference proteome</keyword>
<dbReference type="Proteomes" id="UP000445000">
    <property type="component" value="Unassembled WGS sequence"/>
</dbReference>
<name>A0A829YAH1_9GAMM</name>
<feature type="signal peptide" evidence="2">
    <location>
        <begin position="1"/>
        <end position="21"/>
    </location>
</feature>
<dbReference type="PANTHER" id="PTHR39335:SF1">
    <property type="entry name" value="BLL4220 PROTEIN"/>
    <property type="match status" value="1"/>
</dbReference>
<evidence type="ECO:0000256" key="2">
    <source>
        <dbReference type="SAM" id="SignalP"/>
    </source>
</evidence>
<protein>
    <recommendedName>
        <fullName evidence="5">Lipoprotein</fullName>
    </recommendedName>
</protein>
<feature type="region of interest" description="Disordered" evidence="1">
    <location>
        <begin position="168"/>
        <end position="188"/>
    </location>
</feature>
<dbReference type="GO" id="GO:0043448">
    <property type="term" value="P:alkane catabolic process"/>
    <property type="evidence" value="ECO:0007669"/>
    <property type="project" value="TreeGrafter"/>
</dbReference>
<dbReference type="InterPro" id="IPR005297">
    <property type="entry name" value="Lipoprotein_repeat"/>
</dbReference>
<dbReference type="EMBL" id="BLJN01000002">
    <property type="protein sequence ID" value="GFE80180.1"/>
    <property type="molecule type" value="Genomic_DNA"/>
</dbReference>
<evidence type="ECO:0000313" key="3">
    <source>
        <dbReference type="EMBL" id="GFE80180.1"/>
    </source>
</evidence>
<feature type="chain" id="PRO_5032468583" description="Lipoprotein" evidence="2">
    <location>
        <begin position="22"/>
        <end position="443"/>
    </location>
</feature>
<evidence type="ECO:0008006" key="5">
    <source>
        <dbReference type="Google" id="ProtNLM"/>
    </source>
</evidence>
<evidence type="ECO:0000256" key="1">
    <source>
        <dbReference type="SAM" id="MobiDB-lite"/>
    </source>
</evidence>
<comment type="caution">
    <text evidence="3">The sequence shown here is derived from an EMBL/GenBank/DDBJ whole genome shotgun (WGS) entry which is preliminary data.</text>
</comment>
<reference evidence="4" key="1">
    <citation type="submission" date="2020-01" db="EMBL/GenBank/DDBJ databases">
        <title>'Steroidobacter agaridevorans' sp. nov., agar-degrading bacteria isolated from rhizosphere soils.</title>
        <authorList>
            <person name="Ikenaga M."/>
            <person name="Kataoka M."/>
            <person name="Murouchi A."/>
            <person name="Katsuragi S."/>
            <person name="Sakai M."/>
        </authorList>
    </citation>
    <scope>NUCLEOTIDE SEQUENCE [LARGE SCALE GENOMIC DNA]</scope>
    <source>
        <strain evidence="4">YU21-B</strain>
    </source>
</reference>